<evidence type="ECO:0000313" key="1">
    <source>
        <dbReference type="EMBL" id="CEA06802.1"/>
    </source>
</evidence>
<gene>
    <name evidence="1" type="ORF">BN1049_03082</name>
</gene>
<name>A0A078MN01_9PSED</name>
<reference evidence="1" key="1">
    <citation type="submission" date="2014-07" db="EMBL/GenBank/DDBJ databases">
        <authorList>
            <person name="Urmite Genomes Urmite Genomes"/>
        </authorList>
    </citation>
    <scope>NUCLEOTIDE SEQUENCE</scope>
    <source>
        <strain evidence="1">12M76_air</strain>
    </source>
</reference>
<proteinExistence type="predicted"/>
<dbReference type="EMBL" id="LK391969">
    <property type="protein sequence ID" value="CEF28096.1"/>
    <property type="molecule type" value="Genomic_DNA"/>
</dbReference>
<dbReference type="AlphaFoldDB" id="A0A078MN01"/>
<dbReference type="RefSeq" id="WP_044501285.1">
    <property type="nucleotide sequence ID" value="NZ_LK391969.1"/>
</dbReference>
<sequence>MHTIIAGRFDTQDQADAALAALQRAGFPRDGLVAFYLNPNGQHDLYPIGGDVEESPGAHKSGPGAAKTGGVGAAIGAVAGAAATPIIGPAGIAIGAGLGAYTGSLVGAVSNTDQTSEVDEQTGKPSAAQPEVTERMAGMFVAVRVDEQSRQRAIDTLRAAGAADVEHAEGELSGGEWRDFNPRAIVQRV</sequence>
<protein>
    <recommendedName>
        <fullName evidence="2">Glycine zipper domain-containing protein</fullName>
    </recommendedName>
</protein>
<dbReference type="PATRIC" id="fig|1461581.3.peg.3015"/>
<accession>A0A078MN01</accession>
<dbReference type="OrthoDB" id="6369218at2"/>
<organism evidence="1">
    <name type="scientific">Pseudomonas saudimassiliensis</name>
    <dbReference type="NCBI Taxonomy" id="1461581"/>
    <lineage>
        <taxon>Bacteria</taxon>
        <taxon>Pseudomonadati</taxon>
        <taxon>Pseudomonadota</taxon>
        <taxon>Gammaproteobacteria</taxon>
        <taxon>Pseudomonadales</taxon>
        <taxon>Pseudomonadaceae</taxon>
        <taxon>Pseudomonas</taxon>
    </lineage>
</organism>
<dbReference type="EMBL" id="LM997413">
    <property type="protein sequence ID" value="CEA06802.1"/>
    <property type="molecule type" value="Genomic_DNA"/>
</dbReference>
<evidence type="ECO:0008006" key="2">
    <source>
        <dbReference type="Google" id="ProtNLM"/>
    </source>
</evidence>